<dbReference type="AlphaFoldDB" id="A0AAF0Y1W6"/>
<organism evidence="2 3">
    <name type="scientific">Daucus carota subsp. sativus</name>
    <name type="common">Carrot</name>
    <dbReference type="NCBI Taxonomy" id="79200"/>
    <lineage>
        <taxon>Eukaryota</taxon>
        <taxon>Viridiplantae</taxon>
        <taxon>Streptophyta</taxon>
        <taxon>Embryophyta</taxon>
        <taxon>Tracheophyta</taxon>
        <taxon>Spermatophyta</taxon>
        <taxon>Magnoliopsida</taxon>
        <taxon>eudicotyledons</taxon>
        <taxon>Gunneridae</taxon>
        <taxon>Pentapetalae</taxon>
        <taxon>asterids</taxon>
        <taxon>campanulids</taxon>
        <taxon>Apiales</taxon>
        <taxon>Apiaceae</taxon>
        <taxon>Apioideae</taxon>
        <taxon>Scandiceae</taxon>
        <taxon>Daucinae</taxon>
        <taxon>Daucus</taxon>
        <taxon>Daucus sect. Daucus</taxon>
    </lineage>
</organism>
<evidence type="ECO:0000313" key="3">
    <source>
        <dbReference type="Proteomes" id="UP000077755"/>
    </source>
</evidence>
<reference evidence="2" key="1">
    <citation type="journal article" date="2016" name="Nat. Genet.">
        <title>A high-quality carrot genome assembly provides new insights into carotenoid accumulation and asterid genome evolution.</title>
        <authorList>
            <person name="Iorizzo M."/>
            <person name="Ellison S."/>
            <person name="Senalik D."/>
            <person name="Zeng P."/>
            <person name="Satapoomin P."/>
            <person name="Huang J."/>
            <person name="Bowman M."/>
            <person name="Iovene M."/>
            <person name="Sanseverino W."/>
            <person name="Cavagnaro P."/>
            <person name="Yildiz M."/>
            <person name="Macko-Podgorni A."/>
            <person name="Moranska E."/>
            <person name="Grzebelus E."/>
            <person name="Grzebelus D."/>
            <person name="Ashrafi H."/>
            <person name="Zheng Z."/>
            <person name="Cheng S."/>
            <person name="Spooner D."/>
            <person name="Van Deynze A."/>
            <person name="Simon P."/>
        </authorList>
    </citation>
    <scope>NUCLEOTIDE SEQUENCE</scope>
    <source>
        <tissue evidence="2">Leaf</tissue>
    </source>
</reference>
<evidence type="ECO:0000313" key="2">
    <source>
        <dbReference type="EMBL" id="WOH16126.1"/>
    </source>
</evidence>
<gene>
    <name evidence="2" type="ORF">DCAR_0935675</name>
</gene>
<feature type="region of interest" description="Disordered" evidence="1">
    <location>
        <begin position="72"/>
        <end position="111"/>
    </location>
</feature>
<name>A0AAF0Y1W6_DAUCS</name>
<evidence type="ECO:0000256" key="1">
    <source>
        <dbReference type="SAM" id="MobiDB-lite"/>
    </source>
</evidence>
<protein>
    <submittedName>
        <fullName evidence="2">Uncharacterized protein</fullName>
    </submittedName>
</protein>
<feature type="compositionally biased region" description="Polar residues" evidence="1">
    <location>
        <begin position="72"/>
        <end position="97"/>
    </location>
</feature>
<proteinExistence type="predicted"/>
<keyword evidence="3" id="KW-1185">Reference proteome</keyword>
<dbReference type="Proteomes" id="UP000077755">
    <property type="component" value="Chromosome 9"/>
</dbReference>
<reference evidence="2" key="2">
    <citation type="submission" date="2022-03" db="EMBL/GenBank/DDBJ databases">
        <title>Draft title - Genomic analysis of global carrot germplasm unveils the trajectory of domestication and the origin of high carotenoid orange carrot.</title>
        <authorList>
            <person name="Iorizzo M."/>
            <person name="Ellison S."/>
            <person name="Senalik D."/>
            <person name="Macko-Podgorni A."/>
            <person name="Grzebelus D."/>
            <person name="Bostan H."/>
            <person name="Rolling W."/>
            <person name="Curaba J."/>
            <person name="Simon P."/>
        </authorList>
    </citation>
    <scope>NUCLEOTIDE SEQUENCE</scope>
    <source>
        <tissue evidence="2">Leaf</tissue>
    </source>
</reference>
<accession>A0AAF0Y1W6</accession>
<sequence length="111" mass="12068">MDAFVLICSARQQLVTTPYVNSKATSGSHGGGSSKSSQYWSPKLHRYFLVALEELGGAYGQKVIKCQAFSDQPTVEQRSRTSSVSQQCSGSKNQTPLIINRQDPLKDIVSG</sequence>
<dbReference type="EMBL" id="CP093351">
    <property type="protein sequence ID" value="WOH16126.1"/>
    <property type="molecule type" value="Genomic_DNA"/>
</dbReference>